<feature type="non-terminal residue" evidence="2">
    <location>
        <position position="1"/>
    </location>
</feature>
<dbReference type="PANTHER" id="PTHR44846">
    <property type="entry name" value="MANNOSYL-D-GLYCERATE TRANSPORT/METABOLISM SYSTEM REPRESSOR MNGR-RELATED"/>
    <property type="match status" value="1"/>
</dbReference>
<dbReference type="SUPFAM" id="SSF64288">
    <property type="entry name" value="Chorismate lyase-like"/>
    <property type="match status" value="1"/>
</dbReference>
<dbReference type="PANTHER" id="PTHR44846:SF1">
    <property type="entry name" value="MANNOSYL-D-GLYCERATE TRANSPORT_METABOLISM SYSTEM REPRESSOR MNGR-RELATED"/>
    <property type="match status" value="1"/>
</dbReference>
<dbReference type="InterPro" id="IPR050679">
    <property type="entry name" value="Bact_HTH_transcr_reg"/>
</dbReference>
<name>A0A0F8WPH2_9ZZZZ</name>
<evidence type="ECO:0000313" key="2">
    <source>
        <dbReference type="EMBL" id="KKK50215.1"/>
    </source>
</evidence>
<proteinExistence type="predicted"/>
<dbReference type="GO" id="GO:0003677">
    <property type="term" value="F:DNA binding"/>
    <property type="evidence" value="ECO:0007669"/>
    <property type="project" value="InterPro"/>
</dbReference>
<organism evidence="2">
    <name type="scientific">marine sediment metagenome</name>
    <dbReference type="NCBI Taxonomy" id="412755"/>
    <lineage>
        <taxon>unclassified sequences</taxon>
        <taxon>metagenomes</taxon>
        <taxon>ecological metagenomes</taxon>
    </lineage>
</organism>
<reference evidence="2" key="1">
    <citation type="journal article" date="2015" name="Nature">
        <title>Complex archaea that bridge the gap between prokaryotes and eukaryotes.</title>
        <authorList>
            <person name="Spang A."/>
            <person name="Saw J.H."/>
            <person name="Jorgensen S.L."/>
            <person name="Zaremba-Niedzwiedzka K."/>
            <person name="Martijn J."/>
            <person name="Lind A.E."/>
            <person name="van Eijk R."/>
            <person name="Schleper C."/>
            <person name="Guy L."/>
            <person name="Ettema T.J."/>
        </authorList>
    </citation>
    <scope>NUCLEOTIDE SEQUENCE</scope>
</reference>
<dbReference type="GO" id="GO:0045892">
    <property type="term" value="P:negative regulation of DNA-templated transcription"/>
    <property type="evidence" value="ECO:0007669"/>
    <property type="project" value="TreeGrafter"/>
</dbReference>
<dbReference type="AlphaFoldDB" id="A0A0F8WPH2"/>
<dbReference type="EMBL" id="LAZR01068133">
    <property type="protein sequence ID" value="KKK50215.1"/>
    <property type="molecule type" value="Genomic_DNA"/>
</dbReference>
<dbReference type="Pfam" id="PF07702">
    <property type="entry name" value="UTRA"/>
    <property type="match status" value="1"/>
</dbReference>
<dbReference type="SMART" id="SM00866">
    <property type="entry name" value="UTRA"/>
    <property type="match status" value="1"/>
</dbReference>
<protein>
    <recommendedName>
        <fullName evidence="1">UbiC transcription regulator-associated domain-containing protein</fullName>
    </recommendedName>
</protein>
<dbReference type="InterPro" id="IPR011663">
    <property type="entry name" value="UTRA"/>
</dbReference>
<dbReference type="Gene3D" id="3.40.1410.10">
    <property type="entry name" value="Chorismate lyase-like"/>
    <property type="match status" value="1"/>
</dbReference>
<comment type="caution">
    <text evidence="2">The sequence shown here is derived from an EMBL/GenBank/DDBJ whole genome shotgun (WGS) entry which is preliminary data.</text>
</comment>
<dbReference type="InterPro" id="IPR028978">
    <property type="entry name" value="Chorismate_lyase_/UTRA_dom_sf"/>
</dbReference>
<gene>
    <name evidence="2" type="ORF">LCGC14_3127260</name>
</gene>
<sequence length="129" mass="14885">QVIAIRRLRTGDGMPLIYEESFLPAEMFKDILKMDLTGSMYKIISERFNTVLARCEQTIRAMNLKGKVATCLTLPENSAGLFMESVTFNATNMPIEVLFSYYRGDKYILEIELGRYRIRENHINMFAGE</sequence>
<accession>A0A0F8WPH2</accession>
<evidence type="ECO:0000259" key="1">
    <source>
        <dbReference type="SMART" id="SM00866"/>
    </source>
</evidence>
<feature type="domain" description="UbiC transcription regulator-associated" evidence="1">
    <location>
        <begin position="1"/>
        <end position="108"/>
    </location>
</feature>